<accession>M0HHL0</accession>
<protein>
    <submittedName>
        <fullName evidence="1">Uncharacterized protein</fullName>
    </submittedName>
</protein>
<dbReference type="AlphaFoldDB" id="M0HHL0"/>
<gene>
    <name evidence="1" type="ORF">C454_03272</name>
</gene>
<evidence type="ECO:0000313" key="2">
    <source>
        <dbReference type="Proteomes" id="UP000011571"/>
    </source>
</evidence>
<organism evidence="1 2">
    <name type="scientific">Haloferax gibbonsii (strain ATCC 33959 / DSM 4427 / JCM 8863 / NBRC 102184 / NCIMB 2188 / Ma 2.38)</name>
    <dbReference type="NCBI Taxonomy" id="1227459"/>
    <lineage>
        <taxon>Archaea</taxon>
        <taxon>Methanobacteriati</taxon>
        <taxon>Methanobacteriota</taxon>
        <taxon>Stenosarchaea group</taxon>
        <taxon>Halobacteria</taxon>
        <taxon>Halobacteriales</taxon>
        <taxon>Haloferacaceae</taxon>
        <taxon>Haloferax</taxon>
    </lineage>
</organism>
<dbReference type="EMBL" id="AOLJ01000011">
    <property type="protein sequence ID" value="ELZ83298.1"/>
    <property type="molecule type" value="Genomic_DNA"/>
</dbReference>
<sequence length="144" mass="16333">MKESTAVEDVIDDKDRVLTSLKYTRLLNDLVDDGYLTLEFQGGTNPIILDVEYDSTRDTRNAAPWGDASALHTLVSQVCDREGITRDLLSEVENPYDVNQVRQKVNEAVGRTVLLPYADPSEYRFTKETYSLVSEKVQAEKEEQ</sequence>
<evidence type="ECO:0000313" key="1">
    <source>
        <dbReference type="EMBL" id="ELZ83298.1"/>
    </source>
</evidence>
<comment type="caution">
    <text evidence="1">The sequence shown here is derived from an EMBL/GenBank/DDBJ whole genome shotgun (WGS) entry which is preliminary data.</text>
</comment>
<dbReference type="Proteomes" id="UP000011571">
    <property type="component" value="Unassembled WGS sequence"/>
</dbReference>
<reference evidence="1 2" key="1">
    <citation type="journal article" date="2014" name="PLoS Genet.">
        <title>Phylogenetically driven sequencing of extremely halophilic archaea reveals strategies for static and dynamic osmo-response.</title>
        <authorList>
            <person name="Becker E.A."/>
            <person name="Seitzer P.M."/>
            <person name="Tritt A."/>
            <person name="Larsen D."/>
            <person name="Krusor M."/>
            <person name="Yao A.I."/>
            <person name="Wu D."/>
            <person name="Madern D."/>
            <person name="Eisen J.A."/>
            <person name="Darling A.E."/>
            <person name="Facciotti M.T."/>
        </authorList>
    </citation>
    <scope>NUCLEOTIDE SEQUENCE [LARGE SCALE GENOMIC DNA]</scope>
    <source>
        <strain evidence="2">ATCC 33959 / DSM 4427 / JCM 8863 / NBRC 102184 / NCIMB 2188 / Ma 2.38</strain>
    </source>
</reference>
<keyword evidence="2" id="KW-1185">Reference proteome</keyword>
<proteinExistence type="predicted"/>
<name>M0HHL0_HALGM</name>